<dbReference type="EMBL" id="AZGF01000009">
    <property type="protein sequence ID" value="KRM12259.1"/>
    <property type="molecule type" value="Genomic_DNA"/>
</dbReference>
<name>A0A0R1WBA3_9LACO</name>
<dbReference type="Proteomes" id="UP000051820">
    <property type="component" value="Unassembled WGS sequence"/>
</dbReference>
<sequence length="197" mass="22853">MAIIIRRGLIGMIREIKRTPVELQEVMQHIFPDNLPNELAQEQELDLFAKFVSDYHIVQADDSQSVKKHLLLDQVMQQILDFYHFTRANSLDRSRVFKDQNGVSWLFVSPNVVSRVTGYAENVKDNYDDSNSSYLGKHQLPVTPSDDSDRNFSLDTIILGLDSFRFPGRSFDIMFRLDQLEFLIENVSDQGFLTEFK</sequence>
<organism evidence="1 2">
    <name type="scientific">Paucilactobacillus suebicus DSM 5007 = KCTC 3549</name>
    <dbReference type="NCBI Taxonomy" id="1423807"/>
    <lineage>
        <taxon>Bacteria</taxon>
        <taxon>Bacillati</taxon>
        <taxon>Bacillota</taxon>
        <taxon>Bacilli</taxon>
        <taxon>Lactobacillales</taxon>
        <taxon>Lactobacillaceae</taxon>
        <taxon>Paucilactobacillus</taxon>
    </lineage>
</organism>
<evidence type="ECO:0000313" key="1">
    <source>
        <dbReference type="EMBL" id="KRM12259.1"/>
    </source>
</evidence>
<protein>
    <submittedName>
        <fullName evidence="1">Uncharacterized protein</fullName>
    </submittedName>
</protein>
<reference evidence="1 2" key="1">
    <citation type="journal article" date="2015" name="Genome Announc.">
        <title>Expanding the biotechnology potential of lactobacilli through comparative genomics of 213 strains and associated genera.</title>
        <authorList>
            <person name="Sun Z."/>
            <person name="Harris H.M."/>
            <person name="McCann A."/>
            <person name="Guo C."/>
            <person name="Argimon S."/>
            <person name="Zhang W."/>
            <person name="Yang X."/>
            <person name="Jeffery I.B."/>
            <person name="Cooney J.C."/>
            <person name="Kagawa T.F."/>
            <person name="Liu W."/>
            <person name="Song Y."/>
            <person name="Salvetti E."/>
            <person name="Wrobel A."/>
            <person name="Rasinkangas P."/>
            <person name="Parkhill J."/>
            <person name="Rea M.C."/>
            <person name="O'Sullivan O."/>
            <person name="Ritari J."/>
            <person name="Douillard F.P."/>
            <person name="Paul Ross R."/>
            <person name="Yang R."/>
            <person name="Briner A.E."/>
            <person name="Felis G.E."/>
            <person name="de Vos W.M."/>
            <person name="Barrangou R."/>
            <person name="Klaenhammer T.R."/>
            <person name="Caufield P.W."/>
            <person name="Cui Y."/>
            <person name="Zhang H."/>
            <person name="O'Toole P.W."/>
        </authorList>
    </citation>
    <scope>NUCLEOTIDE SEQUENCE [LARGE SCALE GENOMIC DNA]</scope>
    <source>
        <strain evidence="1 2">DSM 5007</strain>
    </source>
</reference>
<keyword evidence="2" id="KW-1185">Reference proteome</keyword>
<evidence type="ECO:0000313" key="2">
    <source>
        <dbReference type="Proteomes" id="UP000051820"/>
    </source>
</evidence>
<dbReference type="PATRIC" id="fig|1423807.3.peg.2525"/>
<gene>
    <name evidence="1" type="ORF">FD16_GL002444</name>
</gene>
<accession>A0A0R1WBA3</accession>
<comment type="caution">
    <text evidence="1">The sequence shown here is derived from an EMBL/GenBank/DDBJ whole genome shotgun (WGS) entry which is preliminary data.</text>
</comment>
<dbReference type="AlphaFoldDB" id="A0A0R1WBA3"/>
<proteinExistence type="predicted"/>